<dbReference type="RefSeq" id="WP_377821550.1">
    <property type="nucleotide sequence ID" value="NZ_JBHSWJ010000002.1"/>
</dbReference>
<proteinExistence type="predicted"/>
<dbReference type="EC" id="3.5.4.33" evidence="4"/>
<keyword evidence="2" id="KW-0862">Zinc</keyword>
<evidence type="ECO:0000259" key="3">
    <source>
        <dbReference type="PROSITE" id="PS51747"/>
    </source>
</evidence>
<dbReference type="Proteomes" id="UP001596356">
    <property type="component" value="Unassembled WGS sequence"/>
</dbReference>
<dbReference type="PROSITE" id="PS00903">
    <property type="entry name" value="CYT_DCMP_DEAMINASES_1"/>
    <property type="match status" value="1"/>
</dbReference>
<dbReference type="PANTHER" id="PTHR11079">
    <property type="entry name" value="CYTOSINE DEAMINASE FAMILY MEMBER"/>
    <property type="match status" value="1"/>
</dbReference>
<dbReference type="InterPro" id="IPR016192">
    <property type="entry name" value="APOBEC/CMP_deaminase_Zn-bd"/>
</dbReference>
<comment type="caution">
    <text evidence="4">The sequence shown here is derived from an EMBL/GenBank/DDBJ whole genome shotgun (WGS) entry which is preliminary data.</text>
</comment>
<dbReference type="InterPro" id="IPR016193">
    <property type="entry name" value="Cytidine_deaminase-like"/>
</dbReference>
<keyword evidence="5" id="KW-1185">Reference proteome</keyword>
<evidence type="ECO:0000313" key="5">
    <source>
        <dbReference type="Proteomes" id="UP001596356"/>
    </source>
</evidence>
<dbReference type="Gene3D" id="3.40.140.10">
    <property type="entry name" value="Cytidine Deaminase, domain 2"/>
    <property type="match status" value="1"/>
</dbReference>
<dbReference type="GO" id="GO:0052717">
    <property type="term" value="F:tRNA-specific adenosine-34 deaminase activity"/>
    <property type="evidence" value="ECO:0007669"/>
    <property type="project" value="UniProtKB-EC"/>
</dbReference>
<dbReference type="CDD" id="cd01285">
    <property type="entry name" value="nucleoside_deaminase"/>
    <property type="match status" value="1"/>
</dbReference>
<dbReference type="SUPFAM" id="SSF53927">
    <property type="entry name" value="Cytidine deaminase-like"/>
    <property type="match status" value="1"/>
</dbReference>
<evidence type="ECO:0000313" key="4">
    <source>
        <dbReference type="EMBL" id="MFC6713635.1"/>
    </source>
</evidence>
<evidence type="ECO:0000256" key="2">
    <source>
        <dbReference type="ARBA" id="ARBA00022833"/>
    </source>
</evidence>
<reference evidence="5" key="1">
    <citation type="journal article" date="2019" name="Int. J. Syst. Evol. Microbiol.">
        <title>The Global Catalogue of Microorganisms (GCM) 10K type strain sequencing project: providing services to taxonomists for standard genome sequencing and annotation.</title>
        <authorList>
            <consortium name="The Broad Institute Genomics Platform"/>
            <consortium name="The Broad Institute Genome Sequencing Center for Infectious Disease"/>
            <person name="Wu L."/>
            <person name="Ma J."/>
        </authorList>
    </citation>
    <scope>NUCLEOTIDE SEQUENCE [LARGE SCALE GENOMIC DNA]</scope>
    <source>
        <strain evidence="5">NBRC 106593</strain>
    </source>
</reference>
<keyword evidence="4" id="KW-0378">Hydrolase</keyword>
<dbReference type="PROSITE" id="PS51747">
    <property type="entry name" value="CYT_DCMP_DEAMINASES_2"/>
    <property type="match status" value="1"/>
</dbReference>
<dbReference type="InterPro" id="IPR002125">
    <property type="entry name" value="CMP_dCMP_dom"/>
</dbReference>
<dbReference type="EMBL" id="JBHSWJ010000002">
    <property type="protein sequence ID" value="MFC6713635.1"/>
    <property type="molecule type" value="Genomic_DNA"/>
</dbReference>
<protein>
    <submittedName>
        <fullName evidence="4">Nucleoside deaminase</fullName>
        <ecNumber evidence="4">3.5.4.33</ecNumber>
    </submittedName>
</protein>
<keyword evidence="1" id="KW-0479">Metal-binding</keyword>
<name>A0ABW2ARB0_9MICO</name>
<gene>
    <name evidence="4" type="ORF">ACFQBT_07230</name>
</gene>
<feature type="domain" description="CMP/dCMP-type deaminase" evidence="3">
    <location>
        <begin position="6"/>
        <end position="129"/>
    </location>
</feature>
<dbReference type="Pfam" id="PF00383">
    <property type="entry name" value="dCMP_cyt_deam_1"/>
    <property type="match status" value="1"/>
</dbReference>
<dbReference type="PANTHER" id="PTHR11079:SF202">
    <property type="entry name" value="TRNA-SPECIFIC ADENOSINE DEAMINASE"/>
    <property type="match status" value="1"/>
</dbReference>
<evidence type="ECO:0000256" key="1">
    <source>
        <dbReference type="ARBA" id="ARBA00022723"/>
    </source>
</evidence>
<sequence>MTQLTAQDEGLLRRAIELSVTAVEHGNHPFGALLADPDGAVVLTAENTFTTDRDVTGHAETNLVRAASRAGLLEDSAHLTLFTSCEPCAMCAGAMYWAGIGRLVFAMAETTLARMTGSHPENPTLALPSRTVLAAGQRNTVVDGPFLEDEAAVPHAGFWGSSA</sequence>
<accession>A0ABW2ARB0</accession>
<organism evidence="4 5">
    <name type="scientific">Branchiibius cervicis</name>
    <dbReference type="NCBI Taxonomy" id="908252"/>
    <lineage>
        <taxon>Bacteria</taxon>
        <taxon>Bacillati</taxon>
        <taxon>Actinomycetota</taxon>
        <taxon>Actinomycetes</taxon>
        <taxon>Micrococcales</taxon>
        <taxon>Dermacoccaceae</taxon>
        <taxon>Branchiibius</taxon>
    </lineage>
</organism>